<dbReference type="AlphaFoldDB" id="A0A7J6CJL2"/>
<feature type="compositionally biased region" description="Polar residues" evidence="1">
    <location>
        <begin position="266"/>
        <end position="280"/>
    </location>
</feature>
<name>A0A7J6CJL2_9TELE</name>
<feature type="region of interest" description="Disordered" evidence="1">
    <location>
        <begin position="169"/>
        <end position="204"/>
    </location>
</feature>
<gene>
    <name evidence="2" type="ORF">G5714_011725</name>
</gene>
<protein>
    <submittedName>
        <fullName evidence="2">Uncharacterized protein</fullName>
    </submittedName>
</protein>
<organism evidence="2 3">
    <name type="scientific">Onychostoma macrolepis</name>
    <dbReference type="NCBI Taxonomy" id="369639"/>
    <lineage>
        <taxon>Eukaryota</taxon>
        <taxon>Metazoa</taxon>
        <taxon>Chordata</taxon>
        <taxon>Craniata</taxon>
        <taxon>Vertebrata</taxon>
        <taxon>Euteleostomi</taxon>
        <taxon>Actinopterygii</taxon>
        <taxon>Neopterygii</taxon>
        <taxon>Teleostei</taxon>
        <taxon>Ostariophysi</taxon>
        <taxon>Cypriniformes</taxon>
        <taxon>Cyprinidae</taxon>
        <taxon>Acrossocheilinae</taxon>
        <taxon>Onychostoma</taxon>
    </lineage>
</organism>
<sequence>MCMEQRRCSIKALELQEKLYEEWIDIEQKGSDSLIFGKNEREKKRITGVILCSGSRPSGLADLPADSLLSSCFSAHSSLTVPCHHPANAQKSKFRRANFLALLQMPHHFCRSGRAPLHTADGHGKCVSCLGAAHTETALTETECSHCEDMSLASLRSLIAFFSENDSAHRTLPLPSSQEPVRKKQRGRGCKLTPTQTPRTSLSPTREVLPVFFSRPDQRPSVAACNLVSFGGSEDEVLDDSVSLAASDAEEPSGSQHSPVRKGPLQWQTLPETHGSSTAQPGCKGLHEDPSDPAARSML</sequence>
<dbReference type="EMBL" id="JAAMOB010000011">
    <property type="protein sequence ID" value="KAF4107361.1"/>
    <property type="molecule type" value="Genomic_DNA"/>
</dbReference>
<proteinExistence type="predicted"/>
<comment type="caution">
    <text evidence="2">The sequence shown here is derived from an EMBL/GenBank/DDBJ whole genome shotgun (WGS) entry which is preliminary data.</text>
</comment>
<evidence type="ECO:0000313" key="3">
    <source>
        <dbReference type="Proteomes" id="UP000579812"/>
    </source>
</evidence>
<feature type="compositionally biased region" description="Polar residues" evidence="1">
    <location>
        <begin position="193"/>
        <end position="204"/>
    </location>
</feature>
<evidence type="ECO:0000256" key="1">
    <source>
        <dbReference type="SAM" id="MobiDB-lite"/>
    </source>
</evidence>
<dbReference type="Proteomes" id="UP000579812">
    <property type="component" value="Unassembled WGS sequence"/>
</dbReference>
<reference evidence="2 3" key="1">
    <citation type="submission" date="2020-04" db="EMBL/GenBank/DDBJ databases">
        <title>Chromosome-level genome assembly of a cyprinid fish Onychostoma macrolepis by integration of Nanopore Sequencing, Bionano and Hi-C technology.</title>
        <authorList>
            <person name="Wang D."/>
        </authorList>
    </citation>
    <scope>NUCLEOTIDE SEQUENCE [LARGE SCALE GENOMIC DNA]</scope>
    <source>
        <strain evidence="2">SWU-2019</strain>
        <tissue evidence="2">Muscle</tissue>
    </source>
</reference>
<keyword evidence="3" id="KW-1185">Reference proteome</keyword>
<feature type="region of interest" description="Disordered" evidence="1">
    <location>
        <begin position="245"/>
        <end position="299"/>
    </location>
</feature>
<evidence type="ECO:0000313" key="2">
    <source>
        <dbReference type="EMBL" id="KAF4107361.1"/>
    </source>
</evidence>
<accession>A0A7J6CJL2</accession>